<dbReference type="GO" id="GO:0004252">
    <property type="term" value="F:serine-type endopeptidase activity"/>
    <property type="evidence" value="ECO:0007669"/>
    <property type="project" value="InterPro"/>
</dbReference>
<keyword evidence="6" id="KW-1185">Reference proteome</keyword>
<dbReference type="InterPro" id="IPR043504">
    <property type="entry name" value="Peptidase_S1_PA_chymotrypsin"/>
</dbReference>
<reference evidence="6" key="1">
    <citation type="submission" date="2016-11" db="EMBL/GenBank/DDBJ databases">
        <authorList>
            <person name="Varghese N."/>
            <person name="Submissions S."/>
        </authorList>
    </citation>
    <scope>NUCLEOTIDE SEQUENCE [LARGE SCALE GENOMIC DNA]</scope>
    <source>
        <strain evidence="6">DSM 22363</strain>
    </source>
</reference>
<keyword evidence="1" id="KW-1015">Disulfide bond</keyword>
<dbReference type="GO" id="GO:0006508">
    <property type="term" value="P:proteolysis"/>
    <property type="evidence" value="ECO:0007669"/>
    <property type="project" value="UniProtKB-KW"/>
</dbReference>
<feature type="region of interest" description="Disordered" evidence="3">
    <location>
        <begin position="25"/>
        <end position="47"/>
    </location>
</feature>
<evidence type="ECO:0000313" key="6">
    <source>
        <dbReference type="Proteomes" id="UP000185192"/>
    </source>
</evidence>
<dbReference type="STRING" id="1123272.SAMN02745824_1457"/>
<dbReference type="PROSITE" id="PS50240">
    <property type="entry name" value="TRYPSIN_DOM"/>
    <property type="match status" value="1"/>
</dbReference>
<dbReference type="PANTHER" id="PTHR24253:SF176">
    <property type="entry name" value="CORIN, ISOFORM B"/>
    <property type="match status" value="1"/>
</dbReference>
<evidence type="ECO:0000256" key="3">
    <source>
        <dbReference type="SAM" id="MobiDB-lite"/>
    </source>
</evidence>
<dbReference type="PROSITE" id="PS00135">
    <property type="entry name" value="TRYPSIN_SER"/>
    <property type="match status" value="1"/>
</dbReference>
<keyword evidence="2" id="KW-0378">Hydrolase</keyword>
<organism evidence="5 6">
    <name type="scientific">Parasphingorhabdus marina DSM 22363</name>
    <dbReference type="NCBI Taxonomy" id="1123272"/>
    <lineage>
        <taxon>Bacteria</taxon>
        <taxon>Pseudomonadati</taxon>
        <taxon>Pseudomonadota</taxon>
        <taxon>Alphaproteobacteria</taxon>
        <taxon>Sphingomonadales</taxon>
        <taxon>Sphingomonadaceae</taxon>
        <taxon>Parasphingorhabdus</taxon>
    </lineage>
</organism>
<dbReference type="PROSITE" id="PS00134">
    <property type="entry name" value="TRYPSIN_HIS"/>
    <property type="match status" value="1"/>
</dbReference>
<feature type="compositionally biased region" description="Polar residues" evidence="3">
    <location>
        <begin position="29"/>
        <end position="43"/>
    </location>
</feature>
<dbReference type="InterPro" id="IPR033116">
    <property type="entry name" value="TRYPSIN_SER"/>
</dbReference>
<dbReference type="Gene3D" id="2.40.10.10">
    <property type="entry name" value="Trypsin-like serine proteases"/>
    <property type="match status" value="2"/>
</dbReference>
<evidence type="ECO:0000256" key="2">
    <source>
        <dbReference type="RuleBase" id="RU363034"/>
    </source>
</evidence>
<keyword evidence="2" id="KW-0720">Serine protease</keyword>
<dbReference type="EMBL" id="FSQW01000001">
    <property type="protein sequence ID" value="SIN64958.1"/>
    <property type="molecule type" value="Genomic_DNA"/>
</dbReference>
<dbReference type="AlphaFoldDB" id="A0A1N6D2D4"/>
<dbReference type="InterPro" id="IPR009003">
    <property type="entry name" value="Peptidase_S1_PA"/>
</dbReference>
<feature type="domain" description="Peptidase S1" evidence="4">
    <location>
        <begin position="61"/>
        <end position="360"/>
    </location>
</feature>
<sequence>MKTRPGLIRIFVPSLLIIALSGCDPKPSPSGNDLESTTKTAKTSRSERCKARLEKDGGGRIVGGKPAKPGSAPWQIAIMSAPEYSQAERAFDARLEQGDECKNYLEEREEFELAHKCGGSYIGDGWIVTAAHCVDRVSAPDGSKGDAVNDRYLILGTQNLTAADSRFAVDAVVIHGNYSRTAKMADIALIKLSNDTETQSRLADLVAQGRLAAIDVMNPTDRDFETREDLRVTGWGYMGQRNANRDFQRLRDSQGELQRKPAALQQLTINYLDDAICQEHYRDFGAGSLCAGAVISDGSPGSAKDSCQGDSGGPLTRLDDGNKRTLVGIVSRGKGCGAPEIPAVYVRVSHYVEWIRAAMQKAQPAAVIRWPAAVQE</sequence>
<proteinExistence type="predicted"/>
<dbReference type="InterPro" id="IPR001254">
    <property type="entry name" value="Trypsin_dom"/>
</dbReference>
<dbReference type="PRINTS" id="PR00722">
    <property type="entry name" value="CHYMOTRYPSIN"/>
</dbReference>
<dbReference type="Pfam" id="PF00089">
    <property type="entry name" value="Trypsin"/>
    <property type="match status" value="1"/>
</dbReference>
<dbReference type="InterPro" id="IPR018114">
    <property type="entry name" value="TRYPSIN_HIS"/>
</dbReference>
<dbReference type="PANTHER" id="PTHR24253">
    <property type="entry name" value="TRANSMEMBRANE PROTEASE SERINE"/>
    <property type="match status" value="1"/>
</dbReference>
<evidence type="ECO:0000259" key="4">
    <source>
        <dbReference type="PROSITE" id="PS50240"/>
    </source>
</evidence>
<protein>
    <submittedName>
        <fullName evidence="5">Trypsin</fullName>
    </submittedName>
</protein>
<keyword evidence="2" id="KW-0645">Protease</keyword>
<dbReference type="CDD" id="cd00190">
    <property type="entry name" value="Tryp_SPc"/>
    <property type="match status" value="1"/>
</dbReference>
<dbReference type="Proteomes" id="UP000185192">
    <property type="component" value="Unassembled WGS sequence"/>
</dbReference>
<evidence type="ECO:0000313" key="5">
    <source>
        <dbReference type="EMBL" id="SIN64958.1"/>
    </source>
</evidence>
<accession>A0A1N6D2D4</accession>
<name>A0A1N6D2D4_9SPHN</name>
<dbReference type="InterPro" id="IPR001314">
    <property type="entry name" value="Peptidase_S1A"/>
</dbReference>
<evidence type="ECO:0000256" key="1">
    <source>
        <dbReference type="ARBA" id="ARBA00023157"/>
    </source>
</evidence>
<dbReference type="SUPFAM" id="SSF50494">
    <property type="entry name" value="Trypsin-like serine proteases"/>
    <property type="match status" value="1"/>
</dbReference>
<feature type="region of interest" description="Disordered" evidence="3">
    <location>
        <begin position="299"/>
        <end position="319"/>
    </location>
</feature>
<gene>
    <name evidence="5" type="ORF">SAMN02745824_1457</name>
</gene>
<dbReference type="SMART" id="SM00020">
    <property type="entry name" value="Tryp_SPc"/>
    <property type="match status" value="1"/>
</dbReference>
<dbReference type="PROSITE" id="PS51257">
    <property type="entry name" value="PROKAR_LIPOPROTEIN"/>
    <property type="match status" value="1"/>
</dbReference>